<dbReference type="Proteomes" id="UP000007110">
    <property type="component" value="Unassembled WGS sequence"/>
</dbReference>
<accession>A0A7M7NLS9</accession>
<reference evidence="4" key="1">
    <citation type="submission" date="2015-02" db="EMBL/GenBank/DDBJ databases">
        <title>Genome sequencing for Strongylocentrotus purpuratus.</title>
        <authorList>
            <person name="Murali S."/>
            <person name="Liu Y."/>
            <person name="Vee V."/>
            <person name="English A."/>
            <person name="Wang M."/>
            <person name="Skinner E."/>
            <person name="Han Y."/>
            <person name="Muzny D.M."/>
            <person name="Worley K.C."/>
            <person name="Gibbs R.A."/>
        </authorList>
    </citation>
    <scope>NUCLEOTIDE SEQUENCE</scope>
</reference>
<keyword evidence="2" id="KW-0732">Signal</keyword>
<reference evidence="3" key="2">
    <citation type="submission" date="2021-01" db="UniProtKB">
        <authorList>
            <consortium name="EnsemblMetazoa"/>
        </authorList>
    </citation>
    <scope>IDENTIFICATION</scope>
</reference>
<evidence type="ECO:0000256" key="1">
    <source>
        <dbReference type="SAM" id="MobiDB-lite"/>
    </source>
</evidence>
<protein>
    <submittedName>
        <fullName evidence="3">Uncharacterized protein</fullName>
    </submittedName>
</protein>
<feature type="compositionally biased region" description="Basic residues" evidence="1">
    <location>
        <begin position="52"/>
        <end position="62"/>
    </location>
</feature>
<dbReference type="EnsemblMetazoa" id="XM_030982537">
    <property type="protein sequence ID" value="XP_030838397"/>
    <property type="gene ID" value="LOC115922828"/>
</dbReference>
<dbReference type="KEGG" id="spu:115922828"/>
<feature type="signal peptide" evidence="2">
    <location>
        <begin position="1"/>
        <end position="21"/>
    </location>
</feature>
<name>A0A7M7NLS9_STRPU</name>
<keyword evidence="4" id="KW-1185">Reference proteome</keyword>
<sequence length="103" mass="11364">PPSTLPLLHLLYLSSIYSTSTSPPSTLPLLHLLYLYLSSIYSTSPPSTLPLKPKHGKKKPGRPHLTYTDLLKKDTGLELSEVKAAMLDRNVWKAITARAVDPT</sequence>
<evidence type="ECO:0000256" key="2">
    <source>
        <dbReference type="SAM" id="SignalP"/>
    </source>
</evidence>
<proteinExistence type="predicted"/>
<evidence type="ECO:0000313" key="4">
    <source>
        <dbReference type="Proteomes" id="UP000007110"/>
    </source>
</evidence>
<evidence type="ECO:0000313" key="3">
    <source>
        <dbReference type="EnsemblMetazoa" id="XP_030838397"/>
    </source>
</evidence>
<dbReference type="GeneID" id="115922828"/>
<feature type="chain" id="PRO_5029445771" evidence="2">
    <location>
        <begin position="22"/>
        <end position="103"/>
    </location>
</feature>
<feature type="region of interest" description="Disordered" evidence="1">
    <location>
        <begin position="45"/>
        <end position="66"/>
    </location>
</feature>
<dbReference type="RefSeq" id="XP_030838397.1">
    <property type="nucleotide sequence ID" value="XM_030982537.1"/>
</dbReference>
<dbReference type="AlphaFoldDB" id="A0A7M7NLS9"/>
<dbReference type="InParanoid" id="A0A7M7NLS9"/>
<organism evidence="3 4">
    <name type="scientific">Strongylocentrotus purpuratus</name>
    <name type="common">Purple sea urchin</name>
    <dbReference type="NCBI Taxonomy" id="7668"/>
    <lineage>
        <taxon>Eukaryota</taxon>
        <taxon>Metazoa</taxon>
        <taxon>Echinodermata</taxon>
        <taxon>Eleutherozoa</taxon>
        <taxon>Echinozoa</taxon>
        <taxon>Echinoidea</taxon>
        <taxon>Euechinoidea</taxon>
        <taxon>Echinacea</taxon>
        <taxon>Camarodonta</taxon>
        <taxon>Echinidea</taxon>
        <taxon>Strongylocentrotidae</taxon>
        <taxon>Strongylocentrotus</taxon>
    </lineage>
</organism>